<reference evidence="2 3" key="1">
    <citation type="journal article" date="2012" name="Science">
        <title>The Paleozoic origin of enzymatic lignin decomposition reconstructed from 31 fungal genomes.</title>
        <authorList>
            <person name="Floudas D."/>
            <person name="Binder M."/>
            <person name="Riley R."/>
            <person name="Barry K."/>
            <person name="Blanchette R.A."/>
            <person name="Henrissat B."/>
            <person name="Martinez A.T."/>
            <person name="Otillar R."/>
            <person name="Spatafora J.W."/>
            <person name="Yadav J.S."/>
            <person name="Aerts A."/>
            <person name="Benoit I."/>
            <person name="Boyd A."/>
            <person name="Carlson A."/>
            <person name="Copeland A."/>
            <person name="Coutinho P.M."/>
            <person name="de Vries R.P."/>
            <person name="Ferreira P."/>
            <person name="Findley K."/>
            <person name="Foster B."/>
            <person name="Gaskell J."/>
            <person name="Glotzer D."/>
            <person name="Gorecki P."/>
            <person name="Heitman J."/>
            <person name="Hesse C."/>
            <person name="Hori C."/>
            <person name="Igarashi K."/>
            <person name="Jurgens J.A."/>
            <person name="Kallen N."/>
            <person name="Kersten P."/>
            <person name="Kohler A."/>
            <person name="Kuees U."/>
            <person name="Kumar T.K.A."/>
            <person name="Kuo A."/>
            <person name="LaButti K."/>
            <person name="Larrondo L.F."/>
            <person name="Lindquist E."/>
            <person name="Ling A."/>
            <person name="Lombard V."/>
            <person name="Lucas S."/>
            <person name="Lundell T."/>
            <person name="Martin R."/>
            <person name="McLaughlin D.J."/>
            <person name="Morgenstern I."/>
            <person name="Morin E."/>
            <person name="Murat C."/>
            <person name="Nagy L.G."/>
            <person name="Nolan M."/>
            <person name="Ohm R.A."/>
            <person name="Patyshakuliyeva A."/>
            <person name="Rokas A."/>
            <person name="Ruiz-Duenas F.J."/>
            <person name="Sabat G."/>
            <person name="Salamov A."/>
            <person name="Samejima M."/>
            <person name="Schmutz J."/>
            <person name="Slot J.C."/>
            <person name="St John F."/>
            <person name="Stenlid J."/>
            <person name="Sun H."/>
            <person name="Sun S."/>
            <person name="Syed K."/>
            <person name="Tsang A."/>
            <person name="Wiebenga A."/>
            <person name="Young D."/>
            <person name="Pisabarro A."/>
            <person name="Eastwood D.C."/>
            <person name="Martin F."/>
            <person name="Cullen D."/>
            <person name="Grigoriev I.V."/>
            <person name="Hibbett D.S."/>
        </authorList>
    </citation>
    <scope>NUCLEOTIDE SEQUENCE</scope>
    <source>
        <strain evidence="3">FP-58527</strain>
    </source>
</reference>
<dbReference type="eggNOG" id="ENOG502RV02">
    <property type="taxonomic scope" value="Eukaryota"/>
</dbReference>
<dbReference type="InterPro" id="IPR012341">
    <property type="entry name" value="6hp_glycosidase-like_sf"/>
</dbReference>
<dbReference type="InterPro" id="IPR010905">
    <property type="entry name" value="Glyco_hydro_88"/>
</dbReference>
<dbReference type="AlphaFoldDB" id="S8FKA0"/>
<evidence type="ECO:0008006" key="4">
    <source>
        <dbReference type="Google" id="ProtNLM"/>
    </source>
</evidence>
<dbReference type="Gene3D" id="1.50.10.10">
    <property type="match status" value="1"/>
</dbReference>
<feature type="non-terminal residue" evidence="2">
    <location>
        <position position="383"/>
    </location>
</feature>
<feature type="non-terminal residue" evidence="2">
    <location>
        <position position="1"/>
    </location>
</feature>
<dbReference type="SUPFAM" id="SSF48208">
    <property type="entry name" value="Six-hairpin glycosidases"/>
    <property type="match status" value="1"/>
</dbReference>
<evidence type="ECO:0000313" key="3">
    <source>
        <dbReference type="Proteomes" id="UP000015241"/>
    </source>
</evidence>
<accession>S8FKA0</accession>
<organism evidence="2 3">
    <name type="scientific">Fomitopsis schrenkii</name>
    <name type="common">Brown rot fungus</name>
    <dbReference type="NCBI Taxonomy" id="2126942"/>
    <lineage>
        <taxon>Eukaryota</taxon>
        <taxon>Fungi</taxon>
        <taxon>Dikarya</taxon>
        <taxon>Basidiomycota</taxon>
        <taxon>Agaricomycotina</taxon>
        <taxon>Agaricomycetes</taxon>
        <taxon>Polyporales</taxon>
        <taxon>Fomitopsis</taxon>
    </lineage>
</organism>
<dbReference type="PANTHER" id="PTHR41814:SF1">
    <property type="entry name" value="CELLULASE"/>
    <property type="match status" value="1"/>
</dbReference>
<dbReference type="STRING" id="743788.S8FKA0"/>
<evidence type="ECO:0000313" key="2">
    <source>
        <dbReference type="EMBL" id="EPT01846.1"/>
    </source>
</evidence>
<dbReference type="HOGENOM" id="CLU_037534_1_0_1"/>
<sequence>RLRLLIPPLLATQRASWEQGVASHALLECHQFWERTRPPVSPPFDFNQTLYAFAHESVVRQAPDGRLGVLLNGDGTTDTGAADPASMGEVIYWVLAEQKRTEYRADQVLSSAVDKQFRYILADCPRGGNGLLSHWIDRKEIWSDTVYMLPPFLVSAALSRLSETSQYSMAACDILRYGLRQIVLAAEVLQAPSGEWSHIYDLDAGWFKREAQWGVGNGWVCCGIVRVLWMLVRASKSGADLPNILSRDAELAALVMQCYLILLSTLRACFTHMRSDGLFHDVLDDPTTFVETNLSQMLAFTVFRLALLGKQPSPLAEYMPAVPQEDLEEWLRKAETMRAAAVGKTDRWGLVRDVCGSPRFDKAGTAAEGQAWAVMMEIARAEW</sequence>
<dbReference type="GO" id="GO:0005975">
    <property type="term" value="P:carbohydrate metabolic process"/>
    <property type="evidence" value="ECO:0007669"/>
    <property type="project" value="InterPro"/>
</dbReference>
<dbReference type="InterPro" id="IPR008928">
    <property type="entry name" value="6-hairpin_glycosidase_sf"/>
</dbReference>
<dbReference type="EMBL" id="KE504139">
    <property type="protein sequence ID" value="EPT01846.1"/>
    <property type="molecule type" value="Genomic_DNA"/>
</dbReference>
<keyword evidence="3" id="KW-1185">Reference proteome</keyword>
<proteinExistence type="predicted"/>
<keyword evidence="1" id="KW-0378">Hydrolase</keyword>
<dbReference type="GO" id="GO:0016787">
    <property type="term" value="F:hydrolase activity"/>
    <property type="evidence" value="ECO:0007669"/>
    <property type="project" value="UniProtKB-KW"/>
</dbReference>
<evidence type="ECO:0000256" key="1">
    <source>
        <dbReference type="ARBA" id="ARBA00022801"/>
    </source>
</evidence>
<gene>
    <name evidence="2" type="ORF">FOMPIDRAFT_1096433</name>
</gene>
<protein>
    <recommendedName>
        <fullName evidence="4">Six-hairpin glycosidase</fullName>
    </recommendedName>
</protein>
<dbReference type="Pfam" id="PF07470">
    <property type="entry name" value="Glyco_hydro_88"/>
    <property type="match status" value="1"/>
</dbReference>
<dbReference type="OrthoDB" id="2305845at2759"/>
<name>S8FKA0_FOMSC</name>
<dbReference type="Proteomes" id="UP000015241">
    <property type="component" value="Unassembled WGS sequence"/>
</dbReference>
<dbReference type="InParanoid" id="S8FKA0"/>
<dbReference type="PANTHER" id="PTHR41814">
    <property type="entry name" value="EXPRESSED PROTEIN"/>
    <property type="match status" value="1"/>
</dbReference>